<dbReference type="SUPFAM" id="SSF56219">
    <property type="entry name" value="DNase I-like"/>
    <property type="match status" value="1"/>
</dbReference>
<dbReference type="PANTHER" id="PTHR33710:SF64">
    <property type="entry name" value="ENDONUCLEASE_EXONUCLEASE_PHOSPHATASE DOMAIN-CONTAINING PROTEIN"/>
    <property type="match status" value="1"/>
</dbReference>
<comment type="caution">
    <text evidence="1">The sequence shown here is derived from an EMBL/GenBank/DDBJ whole genome shotgun (WGS) entry which is preliminary data.</text>
</comment>
<accession>A0AAD8H7Y8</accession>
<reference evidence="1" key="2">
    <citation type="submission" date="2023-05" db="EMBL/GenBank/DDBJ databases">
        <authorList>
            <person name="Schelkunov M.I."/>
        </authorList>
    </citation>
    <scope>NUCLEOTIDE SEQUENCE</scope>
    <source>
        <strain evidence="1">Hsosn_3</strain>
        <tissue evidence="1">Leaf</tissue>
    </source>
</reference>
<dbReference type="EMBL" id="JAUIZM010000010">
    <property type="protein sequence ID" value="KAK1362169.1"/>
    <property type="molecule type" value="Genomic_DNA"/>
</dbReference>
<dbReference type="PANTHER" id="PTHR33710">
    <property type="entry name" value="BNAC02G09200D PROTEIN"/>
    <property type="match status" value="1"/>
</dbReference>
<name>A0AAD8H7Y8_9APIA</name>
<organism evidence="1 2">
    <name type="scientific">Heracleum sosnowskyi</name>
    <dbReference type="NCBI Taxonomy" id="360622"/>
    <lineage>
        <taxon>Eukaryota</taxon>
        <taxon>Viridiplantae</taxon>
        <taxon>Streptophyta</taxon>
        <taxon>Embryophyta</taxon>
        <taxon>Tracheophyta</taxon>
        <taxon>Spermatophyta</taxon>
        <taxon>Magnoliopsida</taxon>
        <taxon>eudicotyledons</taxon>
        <taxon>Gunneridae</taxon>
        <taxon>Pentapetalae</taxon>
        <taxon>asterids</taxon>
        <taxon>campanulids</taxon>
        <taxon>Apiales</taxon>
        <taxon>Apiaceae</taxon>
        <taxon>Apioideae</taxon>
        <taxon>apioid superclade</taxon>
        <taxon>Tordylieae</taxon>
        <taxon>Tordyliinae</taxon>
        <taxon>Heracleum</taxon>
    </lineage>
</organism>
<gene>
    <name evidence="1" type="ORF">POM88_046643</name>
</gene>
<proteinExistence type="predicted"/>
<protein>
    <submittedName>
        <fullName evidence="1">Uncharacterized protein</fullName>
    </submittedName>
</protein>
<dbReference type="InterPro" id="IPR036691">
    <property type="entry name" value="Endo/exonu/phosph_ase_sf"/>
</dbReference>
<evidence type="ECO:0000313" key="1">
    <source>
        <dbReference type="EMBL" id="KAK1362169.1"/>
    </source>
</evidence>
<reference evidence="1" key="1">
    <citation type="submission" date="2023-02" db="EMBL/GenBank/DDBJ databases">
        <title>Genome of toxic invasive species Heracleum sosnowskyi carries increased number of genes despite the absence of recent whole-genome duplications.</title>
        <authorList>
            <person name="Schelkunov M."/>
            <person name="Shtratnikova V."/>
            <person name="Makarenko M."/>
            <person name="Klepikova A."/>
            <person name="Omelchenko D."/>
            <person name="Novikova G."/>
            <person name="Obukhova E."/>
            <person name="Bogdanov V."/>
            <person name="Penin A."/>
            <person name="Logacheva M."/>
        </authorList>
    </citation>
    <scope>NUCLEOTIDE SEQUENCE</scope>
    <source>
        <strain evidence="1">Hsosn_3</strain>
        <tissue evidence="1">Leaf</tissue>
    </source>
</reference>
<evidence type="ECO:0000313" key="2">
    <source>
        <dbReference type="Proteomes" id="UP001237642"/>
    </source>
</evidence>
<keyword evidence="2" id="KW-1185">Reference proteome</keyword>
<dbReference type="AlphaFoldDB" id="A0AAD8H7Y8"/>
<dbReference type="Proteomes" id="UP001237642">
    <property type="component" value="Unassembled WGS sequence"/>
</dbReference>
<sequence>MSSSSNIVDAMNNISIEDEEEEGLAIDGEELNNNIHGLTGFNAKLCVVARFISEDMPLIGYPFTWERCRGTENWVEVRLDRALVSESFLHLFKGAKLINLEVSTSDHCHILLEPDDCSSVRTVKPFRFENAWLRSRVGGEKDWKKKWSNISLIFSKLLTLN</sequence>